<dbReference type="EMBL" id="QKYT01000121">
    <property type="protein sequence ID" value="RIA92677.1"/>
    <property type="molecule type" value="Genomic_DNA"/>
</dbReference>
<sequence length="100" mass="11692">MGRKNDSLSSLVWNRKGKWFSVLSVQCRIRNIFLAFRLVREIGNSSWISFQKCLTECFFFFCRFSSENLGLETFGSRNSELEMFVLGLEKLKHSAPKIQN</sequence>
<organism evidence="1 2">
    <name type="scientific">Glomus cerebriforme</name>
    <dbReference type="NCBI Taxonomy" id="658196"/>
    <lineage>
        <taxon>Eukaryota</taxon>
        <taxon>Fungi</taxon>
        <taxon>Fungi incertae sedis</taxon>
        <taxon>Mucoromycota</taxon>
        <taxon>Glomeromycotina</taxon>
        <taxon>Glomeromycetes</taxon>
        <taxon>Glomerales</taxon>
        <taxon>Glomeraceae</taxon>
        <taxon>Glomus</taxon>
    </lineage>
</organism>
<dbReference type="Proteomes" id="UP000265703">
    <property type="component" value="Unassembled WGS sequence"/>
</dbReference>
<proteinExistence type="predicted"/>
<comment type="caution">
    <text evidence="1">The sequence shown here is derived from an EMBL/GenBank/DDBJ whole genome shotgun (WGS) entry which is preliminary data.</text>
</comment>
<evidence type="ECO:0000313" key="1">
    <source>
        <dbReference type="EMBL" id="RIA92677.1"/>
    </source>
</evidence>
<dbReference type="AlphaFoldDB" id="A0A397T8Q9"/>
<reference evidence="1 2" key="1">
    <citation type="submission" date="2018-06" db="EMBL/GenBank/DDBJ databases">
        <title>Comparative genomics reveals the genomic features of Rhizophagus irregularis, R. cerebriforme, R. diaphanum and Gigaspora rosea, and their symbiotic lifestyle signature.</title>
        <authorList>
            <person name="Morin E."/>
            <person name="San Clemente H."/>
            <person name="Chen E.C.H."/>
            <person name="De La Providencia I."/>
            <person name="Hainaut M."/>
            <person name="Kuo A."/>
            <person name="Kohler A."/>
            <person name="Murat C."/>
            <person name="Tang N."/>
            <person name="Roy S."/>
            <person name="Loubradou J."/>
            <person name="Henrissat B."/>
            <person name="Grigoriev I.V."/>
            <person name="Corradi N."/>
            <person name="Roux C."/>
            <person name="Martin F.M."/>
        </authorList>
    </citation>
    <scope>NUCLEOTIDE SEQUENCE [LARGE SCALE GENOMIC DNA]</scope>
    <source>
        <strain evidence="1 2">DAOM 227022</strain>
    </source>
</reference>
<accession>A0A397T8Q9</accession>
<gene>
    <name evidence="1" type="ORF">C1645_736170</name>
</gene>
<evidence type="ECO:0000313" key="2">
    <source>
        <dbReference type="Proteomes" id="UP000265703"/>
    </source>
</evidence>
<keyword evidence="2" id="KW-1185">Reference proteome</keyword>
<protein>
    <submittedName>
        <fullName evidence="1">Uncharacterized protein</fullName>
    </submittedName>
</protein>
<name>A0A397T8Q9_9GLOM</name>